<accession>A0A6C0US62</accession>
<dbReference type="AlphaFoldDB" id="A0A6C0US62"/>
<evidence type="ECO:0000313" key="2">
    <source>
        <dbReference type="Proteomes" id="UP000465846"/>
    </source>
</evidence>
<evidence type="ECO:0000313" key="1">
    <source>
        <dbReference type="EMBL" id="QIB75788.1"/>
    </source>
</evidence>
<dbReference type="GeneID" id="44081094"/>
<dbReference type="Proteomes" id="UP000465846">
    <property type="component" value="Chromosome"/>
</dbReference>
<organism evidence="1 2">
    <name type="scientific">Halogeometricum borinquense</name>
    <dbReference type="NCBI Taxonomy" id="60847"/>
    <lineage>
        <taxon>Archaea</taxon>
        <taxon>Methanobacteriati</taxon>
        <taxon>Methanobacteriota</taxon>
        <taxon>Stenosarchaea group</taxon>
        <taxon>Halobacteria</taxon>
        <taxon>Halobacteriales</taxon>
        <taxon>Haloferacaceae</taxon>
        <taxon>Halogeometricum</taxon>
    </lineage>
</organism>
<dbReference type="Pfam" id="PF19130">
    <property type="entry name" value="DUF5813"/>
    <property type="match status" value="1"/>
</dbReference>
<proteinExistence type="predicted"/>
<name>A0A6C0US62_9EURY</name>
<dbReference type="InterPro" id="IPR043851">
    <property type="entry name" value="DUF5813"/>
</dbReference>
<gene>
    <name evidence="1" type="ORF">G3I44_16795</name>
</gene>
<dbReference type="RefSeq" id="WP_163487527.1">
    <property type="nucleotide sequence ID" value="NZ_CP048739.1"/>
</dbReference>
<sequence>MSDVPERARRAFRDHDSFEQRDASTFEWTTTVFDGRVTAAEDDGEITFEVTVRVPMLNAAVEDDVAPVVEDGWYETFELRVEDIGSVTKAEHDFDVEVSRDENAVVVSTSFADINERRGVEDAGAIIDYVEGTYVQGVIPGYEYTKPVSTLLQRATDTANSEGPPL</sequence>
<dbReference type="EMBL" id="CP048739">
    <property type="protein sequence ID" value="QIB75788.1"/>
    <property type="molecule type" value="Genomic_DNA"/>
</dbReference>
<protein>
    <submittedName>
        <fullName evidence="1">Uncharacterized protein</fullName>
    </submittedName>
</protein>
<reference evidence="1 2" key="1">
    <citation type="submission" date="2020-02" db="EMBL/GenBank/DDBJ databases">
        <title>Whole genome sequence of Halogeometricum borinquense strain wsp4.</title>
        <authorList>
            <person name="Verma D.K."/>
            <person name="Gopal K."/>
            <person name="Prasad E.S."/>
        </authorList>
    </citation>
    <scope>NUCLEOTIDE SEQUENCE [LARGE SCALE GENOMIC DNA]</scope>
    <source>
        <strain evidence="2">wsp4</strain>
    </source>
</reference>